<evidence type="ECO:0000256" key="1">
    <source>
        <dbReference type="ARBA" id="ARBA00009477"/>
    </source>
</evidence>
<dbReference type="Gene3D" id="2.40.30.170">
    <property type="match status" value="1"/>
</dbReference>
<dbReference type="PANTHER" id="PTHR30469:SF15">
    <property type="entry name" value="HLYD FAMILY OF SECRETION PROTEINS"/>
    <property type="match status" value="1"/>
</dbReference>
<dbReference type="NCBIfam" id="TIGR01730">
    <property type="entry name" value="RND_mfp"/>
    <property type="match status" value="1"/>
</dbReference>
<feature type="domain" description="YknX-like C-terminal permuted SH3-like" evidence="7">
    <location>
        <begin position="328"/>
        <end position="394"/>
    </location>
</feature>
<dbReference type="InterPro" id="IPR058637">
    <property type="entry name" value="YknX-like_C"/>
</dbReference>
<evidence type="ECO:0000256" key="2">
    <source>
        <dbReference type="SAM" id="Coils"/>
    </source>
</evidence>
<feature type="domain" description="CzcB-like barrel-sandwich hybrid" evidence="6">
    <location>
        <begin position="110"/>
        <end position="243"/>
    </location>
</feature>
<evidence type="ECO:0000256" key="4">
    <source>
        <dbReference type="SAM" id="Phobius"/>
    </source>
</evidence>
<evidence type="ECO:0000313" key="9">
    <source>
        <dbReference type="Proteomes" id="UP001235664"/>
    </source>
</evidence>
<dbReference type="Gene3D" id="2.40.50.100">
    <property type="match status" value="1"/>
</dbReference>
<protein>
    <submittedName>
        <fullName evidence="8">Efflux RND transporter periplasmic adaptor subunit</fullName>
    </submittedName>
</protein>
<keyword evidence="4" id="KW-0472">Membrane</keyword>
<evidence type="ECO:0000259" key="7">
    <source>
        <dbReference type="Pfam" id="PF25989"/>
    </source>
</evidence>
<keyword evidence="9" id="KW-1185">Reference proteome</keyword>
<dbReference type="InterPro" id="IPR058647">
    <property type="entry name" value="BSH_CzcB-like"/>
</dbReference>
<comment type="caution">
    <text evidence="8">The sequence shown here is derived from an EMBL/GenBank/DDBJ whole genome shotgun (WGS) entry which is preliminary data.</text>
</comment>
<sequence>MNYETSITGEGDRPLTSDPAGELDALEGENRKGNRRRLFIGIGIVIAALIAAAVAWQMTSSEAVPVADRDSQLPAVSVIAPGQTTVEGEITATGTLAARREMPVGVVGEGGRVVSVPVDAGDWVRQGQVLAVIDRSVQSQQVRSARAQIEVARSEANLAQANLDRALQLVERGFISTADVDRLTATRDGAVARLGVAQAQLGELQARNERLNIVAPAAGLVLARNVEPGQTVSAGSAPLFQIARGGEIEMLAQVGETQLSNLSTGVRAEVTPVGSEKTYIGQVWQLSPTIDPQDRQGTARIALSYEPGLRPGGFATARIASGTVVAPVLPESAVLSDDEGSFVYIIGSDNTAQRRSVTTGSVTPRGIVITEGLTGSERVVLRAGGFLTPGETVNPQLVENGGA</sequence>
<evidence type="ECO:0000259" key="6">
    <source>
        <dbReference type="Pfam" id="PF25973"/>
    </source>
</evidence>
<dbReference type="InterPro" id="IPR006143">
    <property type="entry name" value="RND_pump_MFP"/>
</dbReference>
<dbReference type="Proteomes" id="UP001235664">
    <property type="component" value="Unassembled WGS sequence"/>
</dbReference>
<accession>A0ABT9HBA4</accession>
<proteinExistence type="inferred from homology"/>
<dbReference type="Pfam" id="PF25954">
    <property type="entry name" value="Beta-barrel_RND_2"/>
    <property type="match status" value="1"/>
</dbReference>
<dbReference type="Pfam" id="PF25973">
    <property type="entry name" value="BSH_CzcB"/>
    <property type="match status" value="1"/>
</dbReference>
<name>A0ABT9HBA4_9SPHN</name>
<dbReference type="PANTHER" id="PTHR30469">
    <property type="entry name" value="MULTIDRUG RESISTANCE PROTEIN MDTA"/>
    <property type="match status" value="1"/>
</dbReference>
<keyword evidence="4" id="KW-0812">Transmembrane</keyword>
<dbReference type="SUPFAM" id="SSF111369">
    <property type="entry name" value="HlyD-like secretion proteins"/>
    <property type="match status" value="1"/>
</dbReference>
<feature type="region of interest" description="Disordered" evidence="3">
    <location>
        <begin position="1"/>
        <end position="28"/>
    </location>
</feature>
<feature type="transmembrane region" description="Helical" evidence="4">
    <location>
        <begin position="38"/>
        <end position="56"/>
    </location>
</feature>
<reference evidence="8 9" key="1">
    <citation type="submission" date="2023-08" db="EMBL/GenBank/DDBJ databases">
        <title>genomic of DY56.</title>
        <authorList>
            <person name="Wang Y."/>
        </authorList>
    </citation>
    <scope>NUCLEOTIDE SEQUENCE [LARGE SCALE GENOMIC DNA]</scope>
    <source>
        <strain evidence="8 9">DY56-A-20</strain>
    </source>
</reference>
<dbReference type="EMBL" id="JAVAIL010000005">
    <property type="protein sequence ID" value="MDP4540603.1"/>
    <property type="molecule type" value="Genomic_DNA"/>
</dbReference>
<evidence type="ECO:0000259" key="5">
    <source>
        <dbReference type="Pfam" id="PF25954"/>
    </source>
</evidence>
<organism evidence="8 9">
    <name type="scientific">Qipengyuania benthica</name>
    <dbReference type="NCBI Taxonomy" id="3067651"/>
    <lineage>
        <taxon>Bacteria</taxon>
        <taxon>Pseudomonadati</taxon>
        <taxon>Pseudomonadota</taxon>
        <taxon>Alphaproteobacteria</taxon>
        <taxon>Sphingomonadales</taxon>
        <taxon>Erythrobacteraceae</taxon>
        <taxon>Qipengyuania</taxon>
    </lineage>
</organism>
<dbReference type="Gene3D" id="1.10.287.470">
    <property type="entry name" value="Helix hairpin bin"/>
    <property type="match status" value="1"/>
</dbReference>
<dbReference type="RefSeq" id="WP_305930608.1">
    <property type="nucleotide sequence ID" value="NZ_JAVAIL010000005.1"/>
</dbReference>
<dbReference type="Pfam" id="PF25989">
    <property type="entry name" value="YknX_C"/>
    <property type="match status" value="1"/>
</dbReference>
<comment type="similarity">
    <text evidence="1">Belongs to the membrane fusion protein (MFP) (TC 8.A.1) family.</text>
</comment>
<feature type="coiled-coil region" evidence="2">
    <location>
        <begin position="142"/>
        <end position="169"/>
    </location>
</feature>
<feature type="domain" description="CusB-like beta-barrel" evidence="5">
    <location>
        <begin position="252"/>
        <end position="321"/>
    </location>
</feature>
<keyword evidence="2" id="KW-0175">Coiled coil</keyword>
<evidence type="ECO:0000313" key="8">
    <source>
        <dbReference type="EMBL" id="MDP4540603.1"/>
    </source>
</evidence>
<dbReference type="InterPro" id="IPR058792">
    <property type="entry name" value="Beta-barrel_RND_2"/>
</dbReference>
<keyword evidence="4" id="KW-1133">Transmembrane helix</keyword>
<gene>
    <name evidence="8" type="ORF">Q9K01_13300</name>
</gene>
<dbReference type="Gene3D" id="2.40.420.20">
    <property type="match status" value="1"/>
</dbReference>
<evidence type="ECO:0000256" key="3">
    <source>
        <dbReference type="SAM" id="MobiDB-lite"/>
    </source>
</evidence>